<accession>A0A1I7SYS7</accession>
<proteinExistence type="predicted"/>
<dbReference type="WBParaSite" id="Csp11.Scaffold352.g860.t1">
    <property type="protein sequence ID" value="Csp11.Scaffold352.g860.t1"/>
    <property type="gene ID" value="Csp11.Scaffold352.g860"/>
</dbReference>
<keyword evidence="1" id="KW-0732">Signal</keyword>
<sequence>MKSLLLTLLLIGSTVAMATNRLKKADPTASERKEIVDEFNKGRREMAKKAGSEMANMNKLVSTFSQKTGLLSHF</sequence>
<name>A0A1I7SYS7_9PELO</name>
<evidence type="ECO:0000256" key="1">
    <source>
        <dbReference type="SAM" id="SignalP"/>
    </source>
</evidence>
<evidence type="ECO:0000313" key="3">
    <source>
        <dbReference type="WBParaSite" id="Csp11.Scaffold352.g860.t1"/>
    </source>
</evidence>
<feature type="signal peptide" evidence="1">
    <location>
        <begin position="1"/>
        <end position="18"/>
    </location>
</feature>
<feature type="chain" id="PRO_5009306847" evidence="1">
    <location>
        <begin position="19"/>
        <end position="74"/>
    </location>
</feature>
<evidence type="ECO:0000313" key="2">
    <source>
        <dbReference type="Proteomes" id="UP000095282"/>
    </source>
</evidence>
<reference evidence="3" key="1">
    <citation type="submission" date="2016-11" db="UniProtKB">
        <authorList>
            <consortium name="WormBaseParasite"/>
        </authorList>
    </citation>
    <scope>IDENTIFICATION</scope>
</reference>
<dbReference type="Proteomes" id="UP000095282">
    <property type="component" value="Unplaced"/>
</dbReference>
<organism evidence="2 3">
    <name type="scientific">Caenorhabditis tropicalis</name>
    <dbReference type="NCBI Taxonomy" id="1561998"/>
    <lineage>
        <taxon>Eukaryota</taxon>
        <taxon>Metazoa</taxon>
        <taxon>Ecdysozoa</taxon>
        <taxon>Nematoda</taxon>
        <taxon>Chromadorea</taxon>
        <taxon>Rhabditida</taxon>
        <taxon>Rhabditina</taxon>
        <taxon>Rhabditomorpha</taxon>
        <taxon>Rhabditoidea</taxon>
        <taxon>Rhabditidae</taxon>
        <taxon>Peloderinae</taxon>
        <taxon>Caenorhabditis</taxon>
    </lineage>
</organism>
<dbReference type="AlphaFoldDB" id="A0A1I7SYS7"/>
<protein>
    <submittedName>
        <fullName evidence="3">Secreted RxLR effector peptide protein</fullName>
    </submittedName>
</protein>
<keyword evidence="2" id="KW-1185">Reference proteome</keyword>